<dbReference type="STRING" id="354355.SAMN05660816_04704"/>
<dbReference type="Gene3D" id="3.40.50.1110">
    <property type="entry name" value="SGNH hydrolase"/>
    <property type="match status" value="1"/>
</dbReference>
<comment type="caution">
    <text evidence="2">The sequence shown here is derived from an EMBL/GenBank/DDBJ whole genome shotgun (WGS) entry which is preliminary data.</text>
</comment>
<keyword evidence="3" id="KW-1185">Reference proteome</keyword>
<feature type="domain" description="SGNH hydrolase-type esterase" evidence="1">
    <location>
        <begin position="55"/>
        <end position="204"/>
    </location>
</feature>
<accession>A0A1V9F3G3</accession>
<dbReference type="PANTHER" id="PTHR30383">
    <property type="entry name" value="THIOESTERASE 1/PROTEASE 1/LYSOPHOSPHOLIPASE L1"/>
    <property type="match status" value="1"/>
</dbReference>
<evidence type="ECO:0000313" key="2">
    <source>
        <dbReference type="EMBL" id="OQP52890.1"/>
    </source>
</evidence>
<dbReference type="AlphaFoldDB" id="A0A1V9F3G3"/>
<dbReference type="SUPFAM" id="SSF52266">
    <property type="entry name" value="SGNH hydrolase"/>
    <property type="match status" value="1"/>
</dbReference>
<dbReference type="Proteomes" id="UP000192610">
    <property type="component" value="Unassembled WGS sequence"/>
</dbReference>
<dbReference type="InterPro" id="IPR013830">
    <property type="entry name" value="SGNH_hydro"/>
</dbReference>
<organism evidence="2 3">
    <name type="scientific">Niastella yeongjuensis</name>
    <dbReference type="NCBI Taxonomy" id="354355"/>
    <lineage>
        <taxon>Bacteria</taxon>
        <taxon>Pseudomonadati</taxon>
        <taxon>Bacteroidota</taxon>
        <taxon>Chitinophagia</taxon>
        <taxon>Chitinophagales</taxon>
        <taxon>Chitinophagaceae</taxon>
        <taxon>Niastella</taxon>
    </lineage>
</organism>
<proteinExistence type="predicted"/>
<dbReference type="InterPro" id="IPR051532">
    <property type="entry name" value="Ester_Hydrolysis_Enzymes"/>
</dbReference>
<dbReference type="EMBL" id="LVXG01000007">
    <property type="protein sequence ID" value="OQP52890.1"/>
    <property type="molecule type" value="Genomic_DNA"/>
</dbReference>
<name>A0A1V9F3G3_9BACT</name>
<sequence length="215" mass="24534">MNGFYKPVTPQPKTAQQTPPFYNDILAFKKLDTEQPPAPNDILLVGSSSFTRWKDVNDYFPGYPIINRGFGGSVLTDVIRYAYDVILPYKPKQVLVYCGENDLASGDSITAAEVVQRFKTLFGIIRQNLPNTVISFVSIKPSPSRARIQSKVIAANKQIQGWIKTQPRAQFINIYDAMLDANRQMREELYVQDRLHMKPEGYAIWKKIITPYLIK</sequence>
<evidence type="ECO:0000313" key="3">
    <source>
        <dbReference type="Proteomes" id="UP000192610"/>
    </source>
</evidence>
<dbReference type="InterPro" id="IPR036514">
    <property type="entry name" value="SGNH_hydro_sf"/>
</dbReference>
<gene>
    <name evidence="2" type="ORF">A4H97_24080</name>
</gene>
<dbReference type="GO" id="GO:0004622">
    <property type="term" value="F:phosphatidylcholine lysophospholipase activity"/>
    <property type="evidence" value="ECO:0007669"/>
    <property type="project" value="TreeGrafter"/>
</dbReference>
<reference evidence="3" key="1">
    <citation type="submission" date="2016-04" db="EMBL/GenBank/DDBJ databases">
        <authorList>
            <person name="Chen L."/>
            <person name="Zhuang W."/>
            <person name="Wang G."/>
        </authorList>
    </citation>
    <scope>NUCLEOTIDE SEQUENCE [LARGE SCALE GENOMIC DNA]</scope>
    <source>
        <strain evidence="3">17621</strain>
    </source>
</reference>
<evidence type="ECO:0000259" key="1">
    <source>
        <dbReference type="Pfam" id="PF13472"/>
    </source>
</evidence>
<protein>
    <recommendedName>
        <fullName evidence="1">SGNH hydrolase-type esterase domain-containing protein</fullName>
    </recommendedName>
</protein>
<dbReference type="Pfam" id="PF13472">
    <property type="entry name" value="Lipase_GDSL_2"/>
    <property type="match status" value="1"/>
</dbReference>
<dbReference type="PANTHER" id="PTHR30383:SF5">
    <property type="entry name" value="SGNH HYDROLASE-TYPE ESTERASE DOMAIN-CONTAINING PROTEIN"/>
    <property type="match status" value="1"/>
</dbReference>